<name>A0A481ZBJ8_9VIRU</name>
<evidence type="ECO:0000256" key="1">
    <source>
        <dbReference type="SAM" id="MobiDB-lite"/>
    </source>
</evidence>
<accession>A0A481ZBJ8</accession>
<evidence type="ECO:0000313" key="2">
    <source>
        <dbReference type="EMBL" id="QBK93157.1"/>
    </source>
</evidence>
<feature type="region of interest" description="Disordered" evidence="1">
    <location>
        <begin position="1"/>
        <end position="30"/>
    </location>
</feature>
<gene>
    <name evidence="2" type="ORF">LCPAC403_02910</name>
</gene>
<feature type="compositionally biased region" description="Basic and acidic residues" evidence="1">
    <location>
        <begin position="1"/>
        <end position="17"/>
    </location>
</feature>
<proteinExistence type="predicted"/>
<organism evidence="2">
    <name type="scientific">Pithovirus LCPAC403</name>
    <dbReference type="NCBI Taxonomy" id="2506596"/>
    <lineage>
        <taxon>Viruses</taxon>
        <taxon>Pithoviruses</taxon>
    </lineage>
</organism>
<dbReference type="EMBL" id="MK500590">
    <property type="protein sequence ID" value="QBK93157.1"/>
    <property type="molecule type" value="Genomic_DNA"/>
</dbReference>
<protein>
    <submittedName>
        <fullName evidence="2">Uncharacterized protein</fullName>
    </submittedName>
</protein>
<reference evidence="2" key="1">
    <citation type="journal article" date="2019" name="MBio">
        <title>Virus Genomes from Deep Sea Sediments Expand the Ocean Megavirome and Support Independent Origins of Viral Gigantism.</title>
        <authorList>
            <person name="Backstrom D."/>
            <person name="Yutin N."/>
            <person name="Jorgensen S.L."/>
            <person name="Dharamshi J."/>
            <person name="Homa F."/>
            <person name="Zaremba-Niedwiedzka K."/>
            <person name="Spang A."/>
            <person name="Wolf Y.I."/>
            <person name="Koonin E.V."/>
            <person name="Ettema T.J."/>
        </authorList>
    </citation>
    <scope>NUCLEOTIDE SEQUENCE</scope>
</reference>
<sequence>MISKTEKKKDKPIDVFDSHVQPNGEKNPITTKLNSVTISTFDDEEHPERQQNLENSFIKREAELQQFYSYTRSQNIPTIGYLFPILPPLPVIFPSSPDAPTINHLFSAPPSVSPDVSSTYLYSFPHTACLSTPENYSYVSAFSSHMF</sequence>